<gene>
    <name evidence="2" type="ORF">QE152_g33506</name>
</gene>
<organism evidence="2 3">
    <name type="scientific">Popillia japonica</name>
    <name type="common">Japanese beetle</name>
    <dbReference type="NCBI Taxonomy" id="7064"/>
    <lineage>
        <taxon>Eukaryota</taxon>
        <taxon>Metazoa</taxon>
        <taxon>Ecdysozoa</taxon>
        <taxon>Arthropoda</taxon>
        <taxon>Hexapoda</taxon>
        <taxon>Insecta</taxon>
        <taxon>Pterygota</taxon>
        <taxon>Neoptera</taxon>
        <taxon>Endopterygota</taxon>
        <taxon>Coleoptera</taxon>
        <taxon>Polyphaga</taxon>
        <taxon>Scarabaeiformia</taxon>
        <taxon>Scarabaeidae</taxon>
        <taxon>Rutelinae</taxon>
        <taxon>Popillia</taxon>
    </lineage>
</organism>
<accession>A0AAW1IWH7</accession>
<dbReference type="Pfam" id="PF05380">
    <property type="entry name" value="Peptidase_A17"/>
    <property type="match status" value="2"/>
</dbReference>
<proteinExistence type="predicted"/>
<sequence>MFNISGSTATIITNISESTATIITKRTILSEISQIFDPLGLLSPCTLSAKVLLQMLWMEKLTWDEPVPTSIQTKWTSYRYNLSKLNDLQIPRYALCAKPTHVEIHGFSDASLQGYGACIYLRSVDQHQGYGACIYLRSVDQQNNISVNLLCSLLCSKTKVAPLKPITIPKLELCAALLLSKLHDEVQRSLKLVKSFLWTDSSIVLGWLKTSPNLLKTFVCNRVAQIQELTSECTWRHVGTKCNPADLLSRGVSPDVIKNSTLWWNGPSFLQGDETTWPRSDFSNSALPELKKTVQAFVSIDPEPFPMTNFSSYSRLRRVSNSALPELKKTVQAFVSIDPEPFPMTNFSSYSRLRRVTAYCFRFAKNSALPRHDRASGPLTSEELQSASTLPRHDRASGPLTSEELQSASTSLFKIAQSQCFPDELKTLTKSKPLKPSSKLSSLNLPKVSL</sequence>
<dbReference type="Proteomes" id="UP001458880">
    <property type="component" value="Unassembled WGS sequence"/>
</dbReference>
<keyword evidence="3" id="KW-1185">Reference proteome</keyword>
<dbReference type="PANTHER" id="PTHR47331">
    <property type="entry name" value="PHD-TYPE DOMAIN-CONTAINING PROTEIN"/>
    <property type="match status" value="1"/>
</dbReference>
<protein>
    <submittedName>
        <fullName evidence="2">Pao retrotransposon peptidase</fullName>
    </submittedName>
</protein>
<feature type="region of interest" description="Disordered" evidence="1">
    <location>
        <begin position="372"/>
        <end position="403"/>
    </location>
</feature>
<evidence type="ECO:0000313" key="2">
    <source>
        <dbReference type="EMBL" id="KAK9694485.1"/>
    </source>
</evidence>
<feature type="compositionally biased region" description="Polar residues" evidence="1">
    <location>
        <begin position="378"/>
        <end position="389"/>
    </location>
</feature>
<dbReference type="EMBL" id="JASPKY010000511">
    <property type="protein sequence ID" value="KAK9694485.1"/>
    <property type="molecule type" value="Genomic_DNA"/>
</dbReference>
<evidence type="ECO:0000313" key="3">
    <source>
        <dbReference type="Proteomes" id="UP001458880"/>
    </source>
</evidence>
<comment type="caution">
    <text evidence="2">The sequence shown here is derived from an EMBL/GenBank/DDBJ whole genome shotgun (WGS) entry which is preliminary data.</text>
</comment>
<reference evidence="2 3" key="1">
    <citation type="journal article" date="2024" name="BMC Genomics">
        <title>De novo assembly and annotation of Popillia japonica's genome with initial clues to its potential as an invasive pest.</title>
        <authorList>
            <person name="Cucini C."/>
            <person name="Boschi S."/>
            <person name="Funari R."/>
            <person name="Cardaioli E."/>
            <person name="Iannotti N."/>
            <person name="Marturano G."/>
            <person name="Paoli F."/>
            <person name="Bruttini M."/>
            <person name="Carapelli A."/>
            <person name="Frati F."/>
            <person name="Nardi F."/>
        </authorList>
    </citation>
    <scope>NUCLEOTIDE SEQUENCE [LARGE SCALE GENOMIC DNA]</scope>
    <source>
        <strain evidence="2">DMR45628</strain>
    </source>
</reference>
<name>A0AAW1IWH7_POPJA</name>
<dbReference type="AlphaFoldDB" id="A0AAW1IWH7"/>
<dbReference type="InterPro" id="IPR008042">
    <property type="entry name" value="Retrotrans_Pao"/>
</dbReference>
<feature type="region of interest" description="Disordered" evidence="1">
    <location>
        <begin position="430"/>
        <end position="450"/>
    </location>
</feature>
<evidence type="ECO:0000256" key="1">
    <source>
        <dbReference type="SAM" id="MobiDB-lite"/>
    </source>
</evidence>